<evidence type="ECO:0000313" key="8">
    <source>
        <dbReference type="Proteomes" id="UP000076580"/>
    </source>
</evidence>
<comment type="catalytic activity">
    <reaction evidence="5">
        <text>a D-aminoacyl-tRNA + H2O = a tRNA + a D-alpha-amino acid + H(+)</text>
        <dbReference type="Rhea" id="RHEA:13953"/>
        <dbReference type="Rhea" id="RHEA-COMP:10123"/>
        <dbReference type="Rhea" id="RHEA-COMP:10124"/>
        <dbReference type="ChEBI" id="CHEBI:15377"/>
        <dbReference type="ChEBI" id="CHEBI:15378"/>
        <dbReference type="ChEBI" id="CHEBI:59871"/>
        <dbReference type="ChEBI" id="CHEBI:78442"/>
        <dbReference type="ChEBI" id="CHEBI:79333"/>
        <dbReference type="EC" id="3.1.1.96"/>
    </reaction>
</comment>
<dbReference type="AlphaFoldDB" id="A0A151GU28"/>
<name>A0A151GU28_DRECN</name>
<dbReference type="FunFam" id="3.50.80.10:FF:000001">
    <property type="entry name" value="D-aminoacyl-tRNA deacylase"/>
    <property type="match status" value="1"/>
</dbReference>
<keyword evidence="8" id="KW-1185">Reference proteome</keyword>
<dbReference type="GO" id="GO:0005737">
    <property type="term" value="C:cytoplasm"/>
    <property type="evidence" value="ECO:0007669"/>
    <property type="project" value="UniProtKB-SubCell"/>
</dbReference>
<dbReference type="PANTHER" id="PTHR10472:SF5">
    <property type="entry name" value="D-AMINOACYL-TRNA DEACYLASE 1"/>
    <property type="match status" value="1"/>
</dbReference>
<evidence type="ECO:0000256" key="4">
    <source>
        <dbReference type="ARBA" id="ARBA00047676"/>
    </source>
</evidence>
<evidence type="ECO:0000313" key="7">
    <source>
        <dbReference type="EMBL" id="KYK60580.1"/>
    </source>
</evidence>
<evidence type="ECO:0000256" key="3">
    <source>
        <dbReference type="ARBA" id="ARBA00020007"/>
    </source>
</evidence>
<dbReference type="STRING" id="98403.A0A151GU28"/>
<dbReference type="Gene3D" id="3.50.80.10">
    <property type="entry name" value="D-tyrosyl-tRNA(Tyr) deacylase"/>
    <property type="match status" value="1"/>
</dbReference>
<dbReference type="SUPFAM" id="SSF69500">
    <property type="entry name" value="DTD-like"/>
    <property type="match status" value="1"/>
</dbReference>
<keyword evidence="6" id="KW-0963">Cytoplasm</keyword>
<gene>
    <name evidence="7" type="ORF">DCS_01717</name>
</gene>
<evidence type="ECO:0000256" key="6">
    <source>
        <dbReference type="RuleBase" id="RU003470"/>
    </source>
</evidence>
<organism evidence="7 8">
    <name type="scientific">Drechmeria coniospora</name>
    <name type="common">Nematophagous fungus</name>
    <name type="synonym">Meria coniospora</name>
    <dbReference type="NCBI Taxonomy" id="98403"/>
    <lineage>
        <taxon>Eukaryota</taxon>
        <taxon>Fungi</taxon>
        <taxon>Dikarya</taxon>
        <taxon>Ascomycota</taxon>
        <taxon>Pezizomycotina</taxon>
        <taxon>Sordariomycetes</taxon>
        <taxon>Hypocreomycetidae</taxon>
        <taxon>Hypocreales</taxon>
        <taxon>Ophiocordycipitaceae</taxon>
        <taxon>Drechmeria</taxon>
    </lineage>
</organism>
<evidence type="ECO:0000256" key="2">
    <source>
        <dbReference type="ARBA" id="ARBA00013056"/>
    </source>
</evidence>
<dbReference type="EMBL" id="LAYC01000001">
    <property type="protein sequence ID" value="KYK60580.1"/>
    <property type="molecule type" value="Genomic_DNA"/>
</dbReference>
<dbReference type="GeneID" id="63714360"/>
<comment type="subcellular location">
    <subcellularLocation>
        <location evidence="6">Cytoplasm</location>
    </subcellularLocation>
</comment>
<comment type="catalytic activity">
    <reaction evidence="4">
        <text>glycyl-tRNA(Ala) + H2O = tRNA(Ala) + glycine + H(+)</text>
        <dbReference type="Rhea" id="RHEA:53744"/>
        <dbReference type="Rhea" id="RHEA-COMP:9657"/>
        <dbReference type="Rhea" id="RHEA-COMP:13640"/>
        <dbReference type="ChEBI" id="CHEBI:15377"/>
        <dbReference type="ChEBI" id="CHEBI:15378"/>
        <dbReference type="ChEBI" id="CHEBI:57305"/>
        <dbReference type="ChEBI" id="CHEBI:78442"/>
        <dbReference type="ChEBI" id="CHEBI:78522"/>
        <dbReference type="EC" id="3.1.1.96"/>
    </reaction>
</comment>
<comment type="caution">
    <text evidence="7">The sequence shown here is derived from an EMBL/GenBank/DDBJ whole genome shotgun (WGS) entry which is preliminary data.</text>
</comment>
<dbReference type="GO" id="GO:0051500">
    <property type="term" value="F:D-tyrosyl-tRNA(Tyr) deacylase activity"/>
    <property type="evidence" value="ECO:0007669"/>
    <property type="project" value="TreeGrafter"/>
</dbReference>
<protein>
    <recommendedName>
        <fullName evidence="3 6">D-aminoacyl-tRNA deacylase</fullName>
        <ecNumber evidence="2 6">3.1.1.96</ecNumber>
    </recommendedName>
</protein>
<dbReference type="EC" id="3.1.1.96" evidence="2 6"/>
<dbReference type="InterPro" id="IPR023509">
    <property type="entry name" value="DTD-like_sf"/>
</dbReference>
<dbReference type="InParanoid" id="A0A151GU28"/>
<evidence type="ECO:0000256" key="5">
    <source>
        <dbReference type="ARBA" id="ARBA00048018"/>
    </source>
</evidence>
<keyword evidence="6" id="KW-0820">tRNA-binding</keyword>
<keyword evidence="6" id="KW-0378">Hydrolase</keyword>
<accession>A0A151GU28</accession>
<proteinExistence type="inferred from homology"/>
<dbReference type="NCBIfam" id="TIGR00256">
    <property type="entry name" value="D-aminoacyl-tRNA deacylase"/>
    <property type="match status" value="1"/>
</dbReference>
<sequence>MFAVALSQSGTKPRPGGGGWVFWSSPSKYPSGPTPAGQMSKGLPSTPFVVSLSLLSVGVVEPSISNRPCAASRITRSSHPSGGRVEFKMKAIIQRVLSASVTVDKEVVSSIGKGVLVFAAVAPGDTEKEVDTIASKVLKMKLWEDAEGGRWKQSVTDIDGEVLCVSQFTLLARTKKGTKPDFHGAMNPDEASRLYRYFVQKIGDSYAADRVKDGKFQAMMEVALVNDGPVRWLRPPTSNAWLSLTAVQGHPRASVRIHDVGAGLMSVKMRLTSDPAYESDDAELASWEEMYGNTQERQPFRAKVNLHGPLLQSHVATEAPGIHMDMGMNPYGAWCVVPLAGCNHDKICRTSYDAGRRCRAKVQESSATDTTGGCCGVGKRSPQLPWSSKEYCTTVLHLGSKLHECRLHGHQED</sequence>
<keyword evidence="6" id="KW-0694">RNA-binding</keyword>
<dbReference type="GO" id="GO:0000049">
    <property type="term" value="F:tRNA binding"/>
    <property type="evidence" value="ECO:0007669"/>
    <property type="project" value="UniProtKB-KW"/>
</dbReference>
<reference evidence="7 8" key="1">
    <citation type="journal article" date="2016" name="Sci. Rep.">
        <title>Insights into Adaptations to a Near-Obligate Nematode Endoparasitic Lifestyle from the Finished Genome of Drechmeria coniospora.</title>
        <authorList>
            <person name="Zhang L."/>
            <person name="Zhou Z."/>
            <person name="Guo Q."/>
            <person name="Fokkens L."/>
            <person name="Miskei M."/>
            <person name="Pocsi I."/>
            <person name="Zhang W."/>
            <person name="Chen M."/>
            <person name="Wang L."/>
            <person name="Sun Y."/>
            <person name="Donzelli B.G."/>
            <person name="Gibson D.M."/>
            <person name="Nelson D.R."/>
            <person name="Luo J.G."/>
            <person name="Rep M."/>
            <person name="Liu H."/>
            <person name="Yang S."/>
            <person name="Wang J."/>
            <person name="Krasnoff S.B."/>
            <person name="Xu Y."/>
            <person name="Molnar I."/>
            <person name="Lin M."/>
        </authorList>
    </citation>
    <scope>NUCLEOTIDE SEQUENCE [LARGE SCALE GENOMIC DNA]</scope>
    <source>
        <strain evidence="7 8">ARSEF 6962</strain>
    </source>
</reference>
<dbReference type="Proteomes" id="UP000076580">
    <property type="component" value="Chromosome 01"/>
</dbReference>
<dbReference type="InterPro" id="IPR003732">
    <property type="entry name" value="Daa-tRNA_deacyls_DTD"/>
</dbReference>
<comment type="similarity">
    <text evidence="1 6">Belongs to the DTD family.</text>
</comment>
<dbReference type="RefSeq" id="XP_040659932.1">
    <property type="nucleotide sequence ID" value="XM_040799049.1"/>
</dbReference>
<evidence type="ECO:0000256" key="1">
    <source>
        <dbReference type="ARBA" id="ARBA00009673"/>
    </source>
</evidence>
<dbReference type="Pfam" id="PF02580">
    <property type="entry name" value="Tyr_Deacylase"/>
    <property type="match status" value="1"/>
</dbReference>
<dbReference type="GO" id="GO:0106026">
    <property type="term" value="F:Gly-tRNA(Ala) deacylase activity"/>
    <property type="evidence" value="ECO:0007669"/>
    <property type="project" value="RHEA"/>
</dbReference>
<dbReference type="HAMAP" id="MF_00518">
    <property type="entry name" value="Deacylase_Dtd"/>
    <property type="match status" value="1"/>
</dbReference>
<dbReference type="PANTHER" id="PTHR10472">
    <property type="entry name" value="D-TYROSYL-TRNA TYR DEACYLASE"/>
    <property type="match status" value="1"/>
</dbReference>